<dbReference type="OrthoDB" id="342730at2759"/>
<dbReference type="Pfam" id="PF01436">
    <property type="entry name" value="NHL"/>
    <property type="match status" value="1"/>
</dbReference>
<accession>A0A814J134</accession>
<dbReference type="InterPro" id="IPR011042">
    <property type="entry name" value="6-blade_b-propeller_TolB-like"/>
</dbReference>
<evidence type="ECO:0000256" key="1">
    <source>
        <dbReference type="ARBA" id="ARBA00022737"/>
    </source>
</evidence>
<dbReference type="Proteomes" id="UP000663829">
    <property type="component" value="Unassembled WGS sequence"/>
</dbReference>
<sequence>MNHLWFPHDVILDPYGNLYIADSSNRRIQRLSAKDGLMETIVDDGGNASEHLDSPFSLSDHFKNRIQKFLFDGELLKKPNIPLTVKERVLSS</sequence>
<dbReference type="EMBL" id="CAJOBC010003835">
    <property type="protein sequence ID" value="CAF3802680.1"/>
    <property type="molecule type" value="Genomic_DNA"/>
</dbReference>
<comment type="caution">
    <text evidence="2">The sequence shown here is derived from an EMBL/GenBank/DDBJ whole genome shotgun (WGS) entry which is preliminary data.</text>
</comment>
<name>A0A814J134_9BILA</name>
<keyword evidence="1" id="KW-0677">Repeat</keyword>
<evidence type="ECO:0000313" key="3">
    <source>
        <dbReference type="EMBL" id="CAF3802680.1"/>
    </source>
</evidence>
<organism evidence="2 4">
    <name type="scientific">Didymodactylos carnosus</name>
    <dbReference type="NCBI Taxonomy" id="1234261"/>
    <lineage>
        <taxon>Eukaryota</taxon>
        <taxon>Metazoa</taxon>
        <taxon>Spiralia</taxon>
        <taxon>Gnathifera</taxon>
        <taxon>Rotifera</taxon>
        <taxon>Eurotatoria</taxon>
        <taxon>Bdelloidea</taxon>
        <taxon>Philodinida</taxon>
        <taxon>Philodinidae</taxon>
        <taxon>Didymodactylos</taxon>
    </lineage>
</organism>
<dbReference type="AlphaFoldDB" id="A0A814J134"/>
<dbReference type="InterPro" id="IPR001258">
    <property type="entry name" value="NHL_repeat"/>
</dbReference>
<gene>
    <name evidence="2" type="ORF">GPM918_LOCUS15323</name>
    <name evidence="3" type="ORF">SRO942_LOCUS15323</name>
</gene>
<evidence type="ECO:0000313" key="2">
    <source>
        <dbReference type="EMBL" id="CAF1031912.1"/>
    </source>
</evidence>
<evidence type="ECO:0008006" key="5">
    <source>
        <dbReference type="Google" id="ProtNLM"/>
    </source>
</evidence>
<dbReference type="Gene3D" id="2.120.10.30">
    <property type="entry name" value="TolB, C-terminal domain"/>
    <property type="match status" value="1"/>
</dbReference>
<protein>
    <recommendedName>
        <fullName evidence="5">NHL repeat-containing protein</fullName>
    </recommendedName>
</protein>
<dbReference type="SUPFAM" id="SSF101898">
    <property type="entry name" value="NHL repeat"/>
    <property type="match status" value="1"/>
</dbReference>
<reference evidence="2" key="1">
    <citation type="submission" date="2021-02" db="EMBL/GenBank/DDBJ databases">
        <authorList>
            <person name="Nowell W R."/>
        </authorList>
    </citation>
    <scope>NUCLEOTIDE SEQUENCE</scope>
</reference>
<dbReference type="Proteomes" id="UP000681722">
    <property type="component" value="Unassembled WGS sequence"/>
</dbReference>
<keyword evidence="4" id="KW-1185">Reference proteome</keyword>
<evidence type="ECO:0000313" key="4">
    <source>
        <dbReference type="Proteomes" id="UP000663829"/>
    </source>
</evidence>
<proteinExistence type="predicted"/>
<dbReference type="EMBL" id="CAJNOQ010003835">
    <property type="protein sequence ID" value="CAF1031912.1"/>
    <property type="molecule type" value="Genomic_DNA"/>
</dbReference>